<name>A0A5J4TWR3_9EUKA</name>
<accession>A0A5J4TWR3</accession>
<evidence type="ECO:0000313" key="1">
    <source>
        <dbReference type="EMBL" id="KAA6362916.1"/>
    </source>
</evidence>
<proteinExistence type="predicted"/>
<evidence type="ECO:0000313" key="2">
    <source>
        <dbReference type="Proteomes" id="UP000324800"/>
    </source>
</evidence>
<dbReference type="EMBL" id="SNRW01023560">
    <property type="protein sequence ID" value="KAA6362916.1"/>
    <property type="molecule type" value="Genomic_DNA"/>
</dbReference>
<gene>
    <name evidence="1" type="ORF">EZS28_041557</name>
</gene>
<organism evidence="1 2">
    <name type="scientific">Streblomastix strix</name>
    <dbReference type="NCBI Taxonomy" id="222440"/>
    <lineage>
        <taxon>Eukaryota</taxon>
        <taxon>Metamonada</taxon>
        <taxon>Preaxostyla</taxon>
        <taxon>Oxymonadida</taxon>
        <taxon>Streblomastigidae</taxon>
        <taxon>Streblomastix</taxon>
    </lineage>
</organism>
<protein>
    <submittedName>
        <fullName evidence="1">Uncharacterized protein</fullName>
    </submittedName>
</protein>
<reference evidence="1 2" key="1">
    <citation type="submission" date="2019-03" db="EMBL/GenBank/DDBJ databases">
        <title>Single cell metagenomics reveals metabolic interactions within the superorganism composed of flagellate Streblomastix strix and complex community of Bacteroidetes bacteria on its surface.</title>
        <authorList>
            <person name="Treitli S.C."/>
            <person name="Kolisko M."/>
            <person name="Husnik F."/>
            <person name="Keeling P."/>
            <person name="Hampl V."/>
        </authorList>
    </citation>
    <scope>NUCLEOTIDE SEQUENCE [LARGE SCALE GENOMIC DNA]</scope>
    <source>
        <strain evidence="1">ST1C</strain>
    </source>
</reference>
<dbReference type="Proteomes" id="UP000324800">
    <property type="component" value="Unassembled WGS sequence"/>
</dbReference>
<sequence>MIKSPNEEELVESFANLLTGDVRVMVSVYGRVVLSYIQTLYSLLSLRLFIIEIALSVLHGLDDKQSFESIPDYLTQQS</sequence>
<dbReference type="AlphaFoldDB" id="A0A5J4TWR3"/>
<comment type="caution">
    <text evidence="1">The sequence shown here is derived from an EMBL/GenBank/DDBJ whole genome shotgun (WGS) entry which is preliminary data.</text>
</comment>